<accession>A0ABM8E744</accession>
<evidence type="ECO:0000313" key="2">
    <source>
        <dbReference type="Proteomes" id="UP001317629"/>
    </source>
</evidence>
<dbReference type="Proteomes" id="UP001317629">
    <property type="component" value="Chromosome"/>
</dbReference>
<sequence length="80" mass="8948">MRRKKRQIFAVQRMQPQRGRILEQIHGHAIPPSPGYGETGEDAQAQANVVKVLIELAQTGRNATAAAARPQWRVVYDFAP</sequence>
<proteinExistence type="predicted"/>
<organism evidence="1 2">
    <name type="scientific">Methylocystis iwaonis</name>
    <dbReference type="NCBI Taxonomy" id="2885079"/>
    <lineage>
        <taxon>Bacteria</taxon>
        <taxon>Pseudomonadati</taxon>
        <taxon>Pseudomonadota</taxon>
        <taxon>Alphaproteobacteria</taxon>
        <taxon>Hyphomicrobiales</taxon>
        <taxon>Methylocystaceae</taxon>
        <taxon>Methylocystis</taxon>
    </lineage>
</organism>
<reference evidence="1 2" key="1">
    <citation type="journal article" date="2023" name="Int. J. Syst. Evol. Microbiol.">
        <title>Methylocystis iwaonis sp. nov., a type II methane-oxidizing bacterium from surface soil of a rice paddy field in Japan, and emended description of the genus Methylocystis (ex Whittenbury et al. 1970) Bowman et al. 1993.</title>
        <authorList>
            <person name="Kaise H."/>
            <person name="Sawadogo J.B."/>
            <person name="Alam M.S."/>
            <person name="Ueno C."/>
            <person name="Dianou D."/>
            <person name="Shinjo R."/>
            <person name="Asakawa S."/>
        </authorList>
    </citation>
    <scope>NUCLEOTIDE SEQUENCE [LARGE SCALE GENOMIC DNA]</scope>
    <source>
        <strain evidence="1 2">SS37A-Re</strain>
    </source>
</reference>
<gene>
    <name evidence="1" type="ORF">SS37A_13080</name>
</gene>
<name>A0ABM8E744_9HYPH</name>
<keyword evidence="2" id="KW-1185">Reference proteome</keyword>
<dbReference type="EMBL" id="AP027142">
    <property type="protein sequence ID" value="BDV33779.1"/>
    <property type="molecule type" value="Genomic_DNA"/>
</dbReference>
<evidence type="ECO:0000313" key="1">
    <source>
        <dbReference type="EMBL" id="BDV33779.1"/>
    </source>
</evidence>
<protein>
    <submittedName>
        <fullName evidence="1">Uncharacterized protein</fullName>
    </submittedName>
</protein>